<protein>
    <submittedName>
        <fullName evidence="1">Uncharacterized protein</fullName>
    </submittedName>
</protein>
<reference evidence="1 2" key="1">
    <citation type="journal article" date="2019" name="Int. J. Syst. Evol. Microbiol.">
        <title>The Global Catalogue of Microorganisms (GCM) 10K type strain sequencing project: providing services to taxonomists for standard genome sequencing and annotation.</title>
        <authorList>
            <consortium name="The Broad Institute Genomics Platform"/>
            <consortium name="The Broad Institute Genome Sequencing Center for Infectious Disease"/>
            <person name="Wu L."/>
            <person name="Ma J."/>
        </authorList>
    </citation>
    <scope>NUCLEOTIDE SEQUENCE [LARGE SCALE GENOMIC DNA]</scope>
    <source>
        <strain evidence="1 2">JCM 9933</strain>
    </source>
</reference>
<evidence type="ECO:0000313" key="1">
    <source>
        <dbReference type="EMBL" id="GAA0605623.1"/>
    </source>
</evidence>
<keyword evidence="2" id="KW-1185">Reference proteome</keyword>
<dbReference type="EMBL" id="BAAAFZ010000102">
    <property type="protein sequence ID" value="GAA0605623.1"/>
    <property type="molecule type" value="Genomic_DNA"/>
</dbReference>
<proteinExistence type="predicted"/>
<gene>
    <name evidence="1" type="ORF">GCM10009416_48800</name>
</gene>
<name>A0ABN1G7F8_9PROT</name>
<evidence type="ECO:0000313" key="2">
    <source>
        <dbReference type="Proteomes" id="UP001501588"/>
    </source>
</evidence>
<accession>A0ABN1G7F8</accession>
<organism evidence="1 2">
    <name type="scientific">Craurococcus roseus</name>
    <dbReference type="NCBI Taxonomy" id="77585"/>
    <lineage>
        <taxon>Bacteria</taxon>
        <taxon>Pseudomonadati</taxon>
        <taxon>Pseudomonadota</taxon>
        <taxon>Alphaproteobacteria</taxon>
        <taxon>Acetobacterales</taxon>
        <taxon>Acetobacteraceae</taxon>
        <taxon>Craurococcus</taxon>
    </lineage>
</organism>
<sequence length="63" mass="6748">MVLLRRSITYRNGLGEETSKGSKPMSSTTFLLALGALVAIKIATRLGVDAGRFGDLPRPSQID</sequence>
<dbReference type="Proteomes" id="UP001501588">
    <property type="component" value="Unassembled WGS sequence"/>
</dbReference>
<comment type="caution">
    <text evidence="1">The sequence shown here is derived from an EMBL/GenBank/DDBJ whole genome shotgun (WGS) entry which is preliminary data.</text>
</comment>